<dbReference type="PANTHER" id="PTHR43323:SF2">
    <property type="entry name" value="HYDROXYMETHYLGLUTARYL-COA SYNTHASE"/>
    <property type="match status" value="1"/>
</dbReference>
<evidence type="ECO:0000256" key="7">
    <source>
        <dbReference type="ARBA" id="ARBA00049887"/>
    </source>
</evidence>
<dbReference type="Pfam" id="PF01154">
    <property type="entry name" value="HMG_CoA_synt_N"/>
    <property type="match status" value="1"/>
</dbReference>
<gene>
    <name evidence="14" type="ORF">g.37869</name>
</gene>
<organism evidence="14">
    <name type="scientific">Graphocephala atropunctata</name>
    <dbReference type="NCBI Taxonomy" id="36148"/>
    <lineage>
        <taxon>Eukaryota</taxon>
        <taxon>Metazoa</taxon>
        <taxon>Ecdysozoa</taxon>
        <taxon>Arthropoda</taxon>
        <taxon>Hexapoda</taxon>
        <taxon>Insecta</taxon>
        <taxon>Pterygota</taxon>
        <taxon>Neoptera</taxon>
        <taxon>Paraneoptera</taxon>
        <taxon>Hemiptera</taxon>
        <taxon>Auchenorrhyncha</taxon>
        <taxon>Membracoidea</taxon>
        <taxon>Cicadellidae</taxon>
        <taxon>Cicadellinae</taxon>
        <taxon>Cicadellini</taxon>
        <taxon>Graphocephala</taxon>
    </lineage>
</organism>
<evidence type="ECO:0000256" key="8">
    <source>
        <dbReference type="ARBA" id="ARBA00056639"/>
    </source>
</evidence>
<evidence type="ECO:0000259" key="13">
    <source>
        <dbReference type="Pfam" id="PF08540"/>
    </source>
</evidence>
<dbReference type="InterPro" id="IPR000590">
    <property type="entry name" value="HMG_CoA_synt_AS"/>
</dbReference>
<dbReference type="InterPro" id="IPR016039">
    <property type="entry name" value="Thiolase-like"/>
</dbReference>
<evidence type="ECO:0000313" key="14">
    <source>
        <dbReference type="EMBL" id="JAT13883.1"/>
    </source>
</evidence>
<dbReference type="PROSITE" id="PS01226">
    <property type="entry name" value="HMG_COA_SYNTHASE"/>
    <property type="match status" value="1"/>
</dbReference>
<evidence type="ECO:0000256" key="10">
    <source>
        <dbReference type="PIRSR" id="PIRSR610122-2"/>
    </source>
</evidence>
<feature type="binding site" evidence="10">
    <location>
        <position position="229"/>
    </location>
    <ligand>
        <name>CoA</name>
        <dbReference type="ChEBI" id="CHEBI:57287"/>
    </ligand>
</feature>
<keyword evidence="11" id="KW-0753">Steroid metabolism</keyword>
<dbReference type="AlphaFoldDB" id="A0A1B6KR15"/>
<evidence type="ECO:0000256" key="1">
    <source>
        <dbReference type="ARBA" id="ARBA00005218"/>
    </source>
</evidence>
<feature type="active site" description="Proton donor/acceptor" evidence="9">
    <location>
        <position position="103"/>
    </location>
</feature>
<name>A0A1B6KR15_9HEMI</name>
<dbReference type="PANTHER" id="PTHR43323">
    <property type="entry name" value="3-HYDROXY-3-METHYLGLUTARYL COENZYME A SYNTHASE"/>
    <property type="match status" value="1"/>
</dbReference>
<dbReference type="InterPro" id="IPR010122">
    <property type="entry name" value="HMG_CoA_synthase_euk"/>
</dbReference>
<dbReference type="NCBIfam" id="TIGR01833">
    <property type="entry name" value="HMG-CoA-S_euk"/>
    <property type="match status" value="1"/>
</dbReference>
<reference evidence="14" key="1">
    <citation type="submission" date="2015-11" db="EMBL/GenBank/DDBJ databases">
        <title>De novo transcriptome assembly of four potential Pierce s Disease insect vectors from Arizona vineyards.</title>
        <authorList>
            <person name="Tassone E.E."/>
        </authorList>
    </citation>
    <scope>NUCLEOTIDE SEQUENCE</scope>
</reference>
<comment type="function">
    <text evidence="11">Catalyzes the condensation of acetyl-CoA with acetoacetyl-CoA to form HMG-CoA.</text>
</comment>
<comment type="pathway">
    <text evidence="1 11">Metabolic intermediate biosynthesis; (R)-mevalonate biosynthesis; (R)-mevalonate from acetyl-CoA: step 2/3.</text>
</comment>
<protein>
    <recommendedName>
        <fullName evidence="3 11">Hydroxymethylglutaryl-CoA synthase</fullName>
        <shortName evidence="11">HMG-CoA synthase</shortName>
        <ecNumber evidence="3 11">2.3.3.10</ecNumber>
    </recommendedName>
    <alternativeName>
        <fullName evidence="11">3-hydroxy-3-methylglutaryl coenzyme A synthase</fullName>
    </alternativeName>
</protein>
<evidence type="ECO:0000259" key="12">
    <source>
        <dbReference type="Pfam" id="PF01154"/>
    </source>
</evidence>
<dbReference type="InterPro" id="IPR013746">
    <property type="entry name" value="HMG_CoA_synt_C_dom"/>
</dbReference>
<feature type="domain" description="Hydroxymethylglutaryl-coenzyme A synthase C-terminal" evidence="13">
    <location>
        <begin position="196"/>
        <end position="471"/>
    </location>
</feature>
<dbReference type="CDD" id="cd00827">
    <property type="entry name" value="init_cond_enzymes"/>
    <property type="match status" value="1"/>
</dbReference>
<dbReference type="Pfam" id="PF08540">
    <property type="entry name" value="HMG_CoA_synt_C"/>
    <property type="match status" value="1"/>
</dbReference>
<dbReference type="FunFam" id="3.40.47.10:FF:000008">
    <property type="entry name" value="3-hydroxy-3-methylglutaryl coenzyme A synthase"/>
    <property type="match status" value="1"/>
</dbReference>
<evidence type="ECO:0000256" key="5">
    <source>
        <dbReference type="ARBA" id="ARBA00022955"/>
    </source>
</evidence>
<dbReference type="GO" id="GO:0010142">
    <property type="term" value="P:farnesyl diphosphate biosynthetic process, mevalonate pathway"/>
    <property type="evidence" value="ECO:0007669"/>
    <property type="project" value="InterPro"/>
</dbReference>
<keyword evidence="5 11" id="KW-0752">Steroid biosynthesis</keyword>
<keyword evidence="6 11" id="KW-0756">Sterol biosynthesis</keyword>
<dbReference type="EMBL" id="GEBQ01026094">
    <property type="protein sequence ID" value="JAT13883.1"/>
    <property type="molecule type" value="Transcribed_RNA"/>
</dbReference>
<keyword evidence="11" id="KW-1207">Sterol metabolism</keyword>
<proteinExistence type="inferred from homology"/>
<dbReference type="GO" id="GO:0006084">
    <property type="term" value="P:acetyl-CoA metabolic process"/>
    <property type="evidence" value="ECO:0007669"/>
    <property type="project" value="InterPro"/>
</dbReference>
<dbReference type="UniPathway" id="UPA00058">
    <property type="reaction ID" value="UER00102"/>
</dbReference>
<evidence type="ECO:0000256" key="4">
    <source>
        <dbReference type="ARBA" id="ARBA00022679"/>
    </source>
</evidence>
<sequence length="474" mass="52083">MKLQISSEPSILVTQNLSMGPPEDVGILALELVVPAQCVDQAELEVFDGVSAGKYTIGLGQARMGFCTDREDINSLCLTAVAQLMEKNNLSYRDIGRLEVGTETIIDKSKSAKTVLMQLFRESGNYDVEGIDTTNACYGGTAALFNAVAWVESRSWDGRLAIVVAADIAVYAAGSARPTGGAGAVALLVGPNASLAFEPGLRATFMDHVYDFFKPDLSSEYPTVDGKLSIQCYLTALDHCYQLYCRKAKKLAGIESESNDTVGVKSLDAVLFHTPYCKLVQKSLARLVLNDFVNTPKENIPDLYPGLEKYTGVQLEDTYFDRDVEKGFMEFSKAVFAEKTQPSLYVATQVGNMYTPSLYGGLVSYLINKPVSELVGKRIGLFSYGSGLASSMFSLKVRDEGLKTLVTNLSHIKTMLENRKIMSPKDFSNTMATREQNAHKSSLTPNDPVEWLFPGTFYLKVISDYRRSYDRVPI</sequence>
<dbReference type="Gene3D" id="3.40.47.10">
    <property type="match status" value="1"/>
</dbReference>
<keyword evidence="11" id="KW-0444">Lipid biosynthesis</keyword>
<evidence type="ECO:0000256" key="3">
    <source>
        <dbReference type="ARBA" id="ARBA00012978"/>
    </source>
</evidence>
<comment type="function">
    <text evidence="8">This enzyme condenses acetyl-CoA with acetoacetyl-CoA to form HMG-CoA, which is the substrate for HMG-CoA reductase.</text>
</comment>
<feature type="binding site" evidence="10">
    <location>
        <position position="278"/>
    </location>
    <ligand>
        <name>CoA</name>
        <dbReference type="ChEBI" id="CHEBI:57287"/>
    </ligand>
</feature>
<dbReference type="GO" id="GO:0016126">
    <property type="term" value="P:sterol biosynthetic process"/>
    <property type="evidence" value="ECO:0007669"/>
    <property type="project" value="UniProtKB-KW"/>
</dbReference>
<feature type="binding site" evidence="10">
    <location>
        <position position="282"/>
    </location>
    <ligand>
        <name>CoA</name>
        <dbReference type="ChEBI" id="CHEBI:57287"/>
    </ligand>
</feature>
<dbReference type="EC" id="2.3.3.10" evidence="3 11"/>
<comment type="catalytic activity">
    <reaction evidence="7">
        <text>acetoacetyl-CoA + acetyl-CoA + H2O = (3S)-3-hydroxy-3-methylglutaryl-CoA + CoA + H(+)</text>
        <dbReference type="Rhea" id="RHEA:10188"/>
        <dbReference type="ChEBI" id="CHEBI:15377"/>
        <dbReference type="ChEBI" id="CHEBI:15378"/>
        <dbReference type="ChEBI" id="CHEBI:43074"/>
        <dbReference type="ChEBI" id="CHEBI:57286"/>
        <dbReference type="ChEBI" id="CHEBI:57287"/>
        <dbReference type="ChEBI" id="CHEBI:57288"/>
        <dbReference type="EC" id="2.3.3.10"/>
    </reaction>
    <physiologicalReaction direction="left-to-right" evidence="7">
        <dbReference type="Rhea" id="RHEA:10189"/>
    </physiologicalReaction>
</comment>
<evidence type="ECO:0000256" key="6">
    <source>
        <dbReference type="ARBA" id="ARBA00023011"/>
    </source>
</evidence>
<dbReference type="SUPFAM" id="SSF53901">
    <property type="entry name" value="Thiolase-like"/>
    <property type="match status" value="2"/>
</dbReference>
<accession>A0A1B6KR15</accession>
<keyword evidence="11" id="KW-0443">Lipid metabolism</keyword>
<evidence type="ECO:0000256" key="2">
    <source>
        <dbReference type="ARBA" id="ARBA00007061"/>
    </source>
</evidence>
<evidence type="ECO:0000256" key="9">
    <source>
        <dbReference type="PIRSR" id="PIRSR610122-1"/>
    </source>
</evidence>
<comment type="similarity">
    <text evidence="2 11">Belongs to the thiolase-like superfamily. HMG-CoA synthase family.</text>
</comment>
<dbReference type="InterPro" id="IPR013528">
    <property type="entry name" value="HMG_CoA_synth_N"/>
</dbReference>
<dbReference type="GO" id="GO:0004421">
    <property type="term" value="F:hydroxymethylglutaryl-CoA synthase activity"/>
    <property type="evidence" value="ECO:0007669"/>
    <property type="project" value="UniProtKB-EC"/>
</dbReference>
<feature type="active site" description="Proton donor/acceptor" evidence="9">
    <location>
        <position position="273"/>
    </location>
</feature>
<keyword evidence="4 11" id="KW-0808">Transferase</keyword>
<feature type="active site" description="Acyl-thioester intermediate" evidence="9">
    <location>
        <position position="137"/>
    </location>
</feature>
<feature type="domain" description="Hydroxymethylglutaryl-coenzyme A synthase N-terminal" evidence="12">
    <location>
        <begin position="22"/>
        <end position="193"/>
    </location>
</feature>
<evidence type="ECO:0000256" key="11">
    <source>
        <dbReference type="RuleBase" id="RU364071"/>
    </source>
</evidence>